<feature type="transmembrane region" description="Helical" evidence="1">
    <location>
        <begin position="12"/>
        <end position="30"/>
    </location>
</feature>
<protein>
    <recommendedName>
        <fullName evidence="4">Beta-carotene 15,15'-monooxygenase</fullName>
    </recommendedName>
</protein>
<dbReference type="STRING" id="1736674.APS56_10720"/>
<organism evidence="2 3">
    <name type="scientific">Pseudalgibacter alginicilyticus</name>
    <dbReference type="NCBI Taxonomy" id="1736674"/>
    <lineage>
        <taxon>Bacteria</taxon>
        <taxon>Pseudomonadati</taxon>
        <taxon>Bacteroidota</taxon>
        <taxon>Flavobacteriia</taxon>
        <taxon>Flavobacteriales</taxon>
        <taxon>Flavobacteriaceae</taxon>
        <taxon>Pseudalgibacter</taxon>
    </lineage>
</organism>
<feature type="transmembrane region" description="Helical" evidence="1">
    <location>
        <begin position="122"/>
        <end position="149"/>
    </location>
</feature>
<sequence length="303" mass="34964">MITSLFSKSKLLNFIIVFLIMLLAFILGNSKNGYESVIFGKVILFFICLLTVLVLNFIVSKNSLTQNNNYQILFFSLFLLALPNTTANGNILIANIFLLFALRRLITLRSQINVEKKLFDAAFWIAIATLFYFWSGLFFILIIITLLLYTDNNIKHWIIPFIGTACVFVIAMSVSIIWYDSFFEIFNITLLVSYDFSGYNSLQYLITMTMLFSFGLWSSIFYLKGIKQKKKAFRPSFKIVLFAAIISFVIVVIAPEKNGSEFLFLFAPIAIIITNYVETIEEKWFREIFVAIITFVPFLLLFL</sequence>
<name>A0A0P0CM73_9FLAO</name>
<feature type="transmembrane region" description="Helical" evidence="1">
    <location>
        <begin position="235"/>
        <end position="254"/>
    </location>
</feature>
<feature type="transmembrane region" description="Helical" evidence="1">
    <location>
        <begin position="284"/>
        <end position="302"/>
    </location>
</feature>
<evidence type="ECO:0000313" key="2">
    <source>
        <dbReference type="EMBL" id="ALJ05565.1"/>
    </source>
</evidence>
<dbReference type="AlphaFoldDB" id="A0A0P0CM73"/>
<dbReference type="EMBL" id="CP012898">
    <property type="protein sequence ID" value="ALJ05565.1"/>
    <property type="molecule type" value="Genomic_DNA"/>
</dbReference>
<feature type="transmembrane region" description="Helical" evidence="1">
    <location>
        <begin position="72"/>
        <end position="102"/>
    </location>
</feature>
<dbReference type="KEGG" id="ahz:APS56_10720"/>
<keyword evidence="1" id="KW-1133">Transmembrane helix</keyword>
<feature type="transmembrane region" description="Helical" evidence="1">
    <location>
        <begin position="202"/>
        <end position="223"/>
    </location>
</feature>
<feature type="transmembrane region" description="Helical" evidence="1">
    <location>
        <begin position="260"/>
        <end position="277"/>
    </location>
</feature>
<gene>
    <name evidence="2" type="ORF">APS56_10720</name>
</gene>
<proteinExistence type="predicted"/>
<dbReference type="InterPro" id="IPR045625">
    <property type="entry name" value="DUF6427"/>
</dbReference>
<dbReference type="Pfam" id="PF19992">
    <property type="entry name" value="DUF6427"/>
    <property type="match status" value="1"/>
</dbReference>
<accession>A0A0P0CM73</accession>
<evidence type="ECO:0000313" key="3">
    <source>
        <dbReference type="Proteomes" id="UP000057981"/>
    </source>
</evidence>
<keyword evidence="1" id="KW-0472">Membrane</keyword>
<dbReference type="OrthoDB" id="1439867at2"/>
<evidence type="ECO:0000256" key="1">
    <source>
        <dbReference type="SAM" id="Phobius"/>
    </source>
</evidence>
<evidence type="ECO:0008006" key="4">
    <source>
        <dbReference type="Google" id="ProtNLM"/>
    </source>
</evidence>
<dbReference type="Proteomes" id="UP000057981">
    <property type="component" value="Chromosome"/>
</dbReference>
<keyword evidence="3" id="KW-1185">Reference proteome</keyword>
<feature type="transmembrane region" description="Helical" evidence="1">
    <location>
        <begin position="161"/>
        <end position="182"/>
    </location>
</feature>
<keyword evidence="1" id="KW-0812">Transmembrane</keyword>
<dbReference type="RefSeq" id="WP_054727945.1">
    <property type="nucleotide sequence ID" value="NZ_CP012898.1"/>
</dbReference>
<feature type="transmembrane region" description="Helical" evidence="1">
    <location>
        <begin position="42"/>
        <end position="60"/>
    </location>
</feature>
<reference evidence="2 3" key="1">
    <citation type="submission" date="2015-10" db="EMBL/GenBank/DDBJ databases">
        <authorList>
            <person name="Gilbert D.G."/>
        </authorList>
    </citation>
    <scope>NUCLEOTIDE SEQUENCE [LARGE SCALE GENOMIC DNA]</scope>
    <source>
        <strain evidence="3">HZ-22</strain>
    </source>
</reference>